<dbReference type="InterPro" id="IPR039261">
    <property type="entry name" value="FNR_nucleotide-bd"/>
</dbReference>
<dbReference type="PANTHER" id="PTHR19370">
    <property type="entry name" value="NADH-CYTOCHROME B5 REDUCTASE"/>
    <property type="match status" value="1"/>
</dbReference>
<dbReference type="EMBL" id="BSXU01004085">
    <property type="protein sequence ID" value="GMG40695.1"/>
    <property type="molecule type" value="Genomic_DNA"/>
</dbReference>
<dbReference type="GO" id="GO:0016491">
    <property type="term" value="F:oxidoreductase activity"/>
    <property type="evidence" value="ECO:0007669"/>
    <property type="project" value="UniProtKB-KW"/>
</dbReference>
<dbReference type="Gene3D" id="3.40.50.80">
    <property type="entry name" value="Nucleotide-binding domain of ferredoxin-NADP reductase (FNR) module"/>
    <property type="match status" value="1"/>
</dbReference>
<keyword evidence="6" id="KW-0472">Membrane</keyword>
<name>A0A9W7DIZ5_AMBMO</name>
<dbReference type="InterPro" id="IPR001709">
    <property type="entry name" value="Flavoprot_Pyr_Nucl_cyt_Rdtase"/>
</dbReference>
<evidence type="ECO:0000256" key="7">
    <source>
        <dbReference type="ARBA" id="ARBA00023002"/>
    </source>
</evidence>
<evidence type="ECO:0000256" key="8">
    <source>
        <dbReference type="ARBA" id="ARBA00023027"/>
    </source>
</evidence>
<evidence type="ECO:0000259" key="10">
    <source>
        <dbReference type="Pfam" id="PF00175"/>
    </source>
</evidence>
<evidence type="ECO:0000256" key="5">
    <source>
        <dbReference type="ARBA" id="ARBA00022827"/>
    </source>
</evidence>
<dbReference type="InterPro" id="IPR001834">
    <property type="entry name" value="CBR-like"/>
</dbReference>
<gene>
    <name evidence="11" type="ORF">Amon01_000641600</name>
</gene>
<keyword evidence="7" id="KW-0560">Oxidoreductase</keyword>
<feature type="binding site" evidence="9">
    <location>
        <position position="94"/>
    </location>
    <ligand>
        <name>FAD</name>
        <dbReference type="ChEBI" id="CHEBI:57692"/>
    </ligand>
</feature>
<reference evidence="11" key="1">
    <citation type="submission" date="2023-04" db="EMBL/GenBank/DDBJ databases">
        <title>Ambrosiozyma monospora NBRC 1965.</title>
        <authorList>
            <person name="Ichikawa N."/>
            <person name="Sato H."/>
            <person name="Tonouchi N."/>
        </authorList>
    </citation>
    <scope>NUCLEOTIDE SEQUENCE</scope>
    <source>
        <strain evidence="11">NBRC 1965</strain>
    </source>
</reference>
<dbReference type="PRINTS" id="PR00371">
    <property type="entry name" value="FPNCR"/>
</dbReference>
<protein>
    <submittedName>
        <fullName evidence="11">Unnamed protein product</fullName>
    </submittedName>
</protein>
<keyword evidence="5 9" id="KW-0274">FAD</keyword>
<evidence type="ECO:0000256" key="6">
    <source>
        <dbReference type="ARBA" id="ARBA00022989"/>
    </source>
</evidence>
<evidence type="ECO:0000313" key="12">
    <source>
        <dbReference type="Proteomes" id="UP001165063"/>
    </source>
</evidence>
<feature type="binding site" evidence="9">
    <location>
        <position position="100"/>
    </location>
    <ligand>
        <name>FAD</name>
        <dbReference type="ChEBI" id="CHEBI:57692"/>
    </ligand>
</feature>
<dbReference type="InterPro" id="IPR017938">
    <property type="entry name" value="Riboflavin_synthase-like_b-brl"/>
</dbReference>
<feature type="binding site" evidence="9">
    <location>
        <position position="101"/>
    </location>
    <ligand>
        <name>FAD</name>
        <dbReference type="ChEBI" id="CHEBI:57692"/>
    </ligand>
</feature>
<keyword evidence="8" id="KW-0520">NAD</keyword>
<comment type="caution">
    <text evidence="11">The sequence shown here is derived from an EMBL/GenBank/DDBJ whole genome shotgun (WGS) entry which is preliminary data.</text>
</comment>
<keyword evidence="4" id="KW-0812">Transmembrane</keyword>
<dbReference type="SUPFAM" id="SSF63380">
    <property type="entry name" value="Riboflavin synthase domain-like"/>
    <property type="match status" value="1"/>
</dbReference>
<keyword evidence="3 9" id="KW-0285">Flavoprotein</keyword>
<dbReference type="Gene3D" id="2.40.30.10">
    <property type="entry name" value="Translation factors"/>
    <property type="match status" value="1"/>
</dbReference>
<keyword evidence="6" id="KW-1133">Transmembrane helix</keyword>
<keyword evidence="12" id="KW-1185">Reference proteome</keyword>
<comment type="cofactor">
    <cofactor evidence="1 9">
        <name>FAD</name>
        <dbReference type="ChEBI" id="CHEBI:57692"/>
    </cofactor>
</comment>
<dbReference type="SUPFAM" id="SSF52343">
    <property type="entry name" value="Ferredoxin reductase-like, C-terminal NADP-linked domain"/>
    <property type="match status" value="1"/>
</dbReference>
<evidence type="ECO:0000256" key="4">
    <source>
        <dbReference type="ARBA" id="ARBA00022692"/>
    </source>
</evidence>
<comment type="similarity">
    <text evidence="2">Belongs to the flavoprotein pyridine nucleotide cytochrome reductase family.</text>
</comment>
<dbReference type="AlphaFoldDB" id="A0A9W7DIZ5"/>
<sequence length="275" mass="30860">MVTGNQILAYGLIGVAGTLLLKKASNAYYLDATFLERIALTHNVDHYKFAYKSKNAPKTMPILSKAFLKTPDNQKGEFTPIFNDDEGYIHFSIKNYGRTVSGALAQLQPGVEGIRISKPRKHFKEDVPLDKFKQVYLIGAGVGLAPLWGYMNACLKKSESPTKIKLIYANHSKDDIIFKKELDDLKIKYSDRLEVVHVLKTQVDGKEGEFTKYVGSRLNKEILKCELSTGAGDDDVKVFVCGPKKFVSMVSGSPWWYGGSLKDLGFKKDQVYMFH</sequence>
<accession>A0A9W7DIZ5</accession>
<dbReference type="OrthoDB" id="432685at2759"/>
<evidence type="ECO:0000313" key="11">
    <source>
        <dbReference type="EMBL" id="GMG40695.1"/>
    </source>
</evidence>
<dbReference type="Proteomes" id="UP001165063">
    <property type="component" value="Unassembled WGS sequence"/>
</dbReference>
<organism evidence="11 12">
    <name type="scientific">Ambrosiozyma monospora</name>
    <name type="common">Yeast</name>
    <name type="synonym">Endomycopsis monosporus</name>
    <dbReference type="NCBI Taxonomy" id="43982"/>
    <lineage>
        <taxon>Eukaryota</taxon>
        <taxon>Fungi</taxon>
        <taxon>Dikarya</taxon>
        <taxon>Ascomycota</taxon>
        <taxon>Saccharomycotina</taxon>
        <taxon>Pichiomycetes</taxon>
        <taxon>Pichiales</taxon>
        <taxon>Pichiaceae</taxon>
        <taxon>Ambrosiozyma</taxon>
    </lineage>
</organism>
<evidence type="ECO:0000256" key="3">
    <source>
        <dbReference type="ARBA" id="ARBA00022630"/>
    </source>
</evidence>
<dbReference type="Pfam" id="PF00175">
    <property type="entry name" value="NAD_binding_1"/>
    <property type="match status" value="1"/>
</dbReference>
<dbReference type="InterPro" id="IPR001433">
    <property type="entry name" value="OxRdtase_FAD/NAD-bd"/>
</dbReference>
<evidence type="ECO:0000256" key="1">
    <source>
        <dbReference type="ARBA" id="ARBA00001974"/>
    </source>
</evidence>
<dbReference type="PRINTS" id="PR00406">
    <property type="entry name" value="CYTB5RDTASE"/>
</dbReference>
<dbReference type="CDD" id="cd06183">
    <property type="entry name" value="cyt_b5_reduct_like"/>
    <property type="match status" value="1"/>
</dbReference>
<evidence type="ECO:0000256" key="9">
    <source>
        <dbReference type="PIRSR" id="PIRSR601834-1"/>
    </source>
</evidence>
<feature type="domain" description="Oxidoreductase FAD/NAD(P)-binding" evidence="10">
    <location>
        <begin position="137"/>
        <end position="251"/>
    </location>
</feature>
<evidence type="ECO:0000256" key="2">
    <source>
        <dbReference type="ARBA" id="ARBA00006105"/>
    </source>
</evidence>
<proteinExistence type="inferred from homology"/>